<dbReference type="InterPro" id="IPR036134">
    <property type="entry name" value="Crypto/Photolyase_FAD-like_sf"/>
</dbReference>
<evidence type="ECO:0000256" key="6">
    <source>
        <dbReference type="ARBA" id="ARBA00022827"/>
    </source>
</evidence>
<feature type="binding site" evidence="12">
    <location>
        <begin position="372"/>
        <end position="374"/>
    </location>
    <ligand>
        <name>FAD</name>
        <dbReference type="ChEBI" id="CHEBI:57692"/>
    </ligand>
</feature>
<evidence type="ECO:0000256" key="9">
    <source>
        <dbReference type="ARBA" id="ARBA00033999"/>
    </source>
</evidence>
<dbReference type="GO" id="GO:0071949">
    <property type="term" value="F:FAD binding"/>
    <property type="evidence" value="ECO:0007669"/>
    <property type="project" value="TreeGrafter"/>
</dbReference>
<dbReference type="InterPro" id="IPR002081">
    <property type="entry name" value="Cryptochrome/DNA_photolyase_1"/>
</dbReference>
<dbReference type="Gene3D" id="3.40.50.620">
    <property type="entry name" value="HUPs"/>
    <property type="match status" value="1"/>
</dbReference>
<evidence type="ECO:0000256" key="2">
    <source>
        <dbReference type="ARBA" id="ARBA00005862"/>
    </source>
</evidence>
<feature type="domain" description="Photolyase/cryptochrome alpha/beta" evidence="15">
    <location>
        <begin position="2"/>
        <end position="131"/>
    </location>
</feature>
<dbReference type="GO" id="GO:0000719">
    <property type="term" value="P:photoreactive repair"/>
    <property type="evidence" value="ECO:0007669"/>
    <property type="project" value="UniProtKB-ARBA"/>
</dbReference>
<evidence type="ECO:0000313" key="16">
    <source>
        <dbReference type="EMBL" id="SDD39571.1"/>
    </source>
</evidence>
<feature type="site" description="Electron transfer via tryptophanyl radical" evidence="13">
    <location>
        <position position="382"/>
    </location>
</feature>
<dbReference type="STRING" id="265719.SAMN04488509_102293"/>
<comment type="catalytic activity">
    <reaction evidence="9">
        <text>cyclobutadipyrimidine (in DNA) = 2 pyrimidine residues (in DNA).</text>
        <dbReference type="EC" id="4.1.99.3"/>
    </reaction>
</comment>
<dbReference type="GO" id="GO:0009416">
    <property type="term" value="P:response to light stimulus"/>
    <property type="evidence" value="ECO:0007669"/>
    <property type="project" value="TreeGrafter"/>
</dbReference>
<gene>
    <name evidence="16" type="ORF">SAMN04488509_102293</name>
</gene>
<dbReference type="Proteomes" id="UP000199603">
    <property type="component" value="Unassembled WGS sequence"/>
</dbReference>
<feature type="binding site" evidence="12">
    <location>
        <position position="223"/>
    </location>
    <ligand>
        <name>FAD</name>
        <dbReference type="ChEBI" id="CHEBI:57692"/>
    </ligand>
</feature>
<dbReference type="InterPro" id="IPR006050">
    <property type="entry name" value="DNA_photolyase_N"/>
</dbReference>
<dbReference type="RefSeq" id="WP_091240135.1">
    <property type="nucleotide sequence ID" value="NZ_FNAG01000002.1"/>
</dbReference>
<name>A0A1G6UE88_9GAMM</name>
<dbReference type="PROSITE" id="PS00394">
    <property type="entry name" value="DNA_PHOTOLYASES_1_1"/>
    <property type="match status" value="1"/>
</dbReference>
<keyword evidence="17" id="KW-1185">Reference proteome</keyword>
<dbReference type="AlphaFoldDB" id="A0A1G6UE88"/>
<evidence type="ECO:0000256" key="11">
    <source>
        <dbReference type="ARBA" id="ARBA00083107"/>
    </source>
</evidence>
<evidence type="ECO:0000259" key="15">
    <source>
        <dbReference type="PROSITE" id="PS51645"/>
    </source>
</evidence>
<evidence type="ECO:0000313" key="17">
    <source>
        <dbReference type="Proteomes" id="UP000199603"/>
    </source>
</evidence>
<evidence type="ECO:0000256" key="1">
    <source>
        <dbReference type="ARBA" id="ARBA00001932"/>
    </source>
</evidence>
<sequence length="470" mass="52810">MPRALIWLRRDLRLSDHLPLAAALERGEAPVFVYVHAPEEEGEWAPGAASLAWLHRSLQALDGDLRARGSRLIVRRGASLDSLLQLARDCDAESIYWQRRYEPAVIARDTAVKAGLKAAGLRAESFRGATLFERDEVMTGGGGPYRVFTPFWRNARPRVEVGAAVQAPARLPEPPAVESLPIATLKLAPRLGWDAGFWERFTPGETGAHEALEAFIEGAAASYVSQRDLPDRAGTSRLSAHLHFGEISPAQVIRRLQREAWPAAAGEQVEGYIRELGWREFNAHLLYHFPQTANENLSPQFEHFAWNAPDGKLEAWQRGRTGIPIIDAGMRELWHTGWMHNRVRMIVASFLTKNLRLHWLHGARWFWDTLVDADLANNTGGWQWSAGTGADAAPYFRIFNPVSQAEKFDARGSYIRQWVPELARLPDKALYAPFEHADLQRRLAPDYPRPVVDMKASREAALATYKAMRG</sequence>
<keyword evidence="6 12" id="KW-0274">FAD</keyword>
<comment type="similarity">
    <text evidence="2">Belongs to the DNA photolyase class-1 family.</text>
</comment>
<dbReference type="FunFam" id="1.10.579.10:FF:000003">
    <property type="entry name" value="Deoxyribodipyrimidine photo-lyase"/>
    <property type="match status" value="1"/>
</dbReference>
<evidence type="ECO:0000256" key="8">
    <source>
        <dbReference type="ARBA" id="ARBA00031671"/>
    </source>
</evidence>
<comment type="function">
    <text evidence="10">Involved in repair of UV radiation-induced DNA damage. Catalyzes the light-dependent monomerization (300-600 nm) of cyclobutyl pyrimidine dimers (in cis-syn configuration), which are formed between adjacent bases on the same DNA strand upon exposure to ultraviolet radiation.</text>
</comment>
<feature type="binding site" evidence="12">
    <location>
        <position position="272"/>
    </location>
    <ligand>
        <name>FAD</name>
        <dbReference type="ChEBI" id="CHEBI:57692"/>
    </ligand>
</feature>
<keyword evidence="7 14" id="KW-0157">Chromophore</keyword>
<comment type="cofactor">
    <cofactor evidence="1">
        <name>(6R)-5,10-methylene-5,6,7,8-tetrahydrofolate</name>
        <dbReference type="ChEBI" id="CHEBI:15636"/>
    </cofactor>
</comment>
<keyword evidence="16" id="KW-0456">Lyase</keyword>
<dbReference type="PRINTS" id="PR00147">
    <property type="entry name" value="DNAPHOTLYASE"/>
</dbReference>
<dbReference type="Gene3D" id="1.25.40.80">
    <property type="match status" value="1"/>
</dbReference>
<accession>A0A1G6UE88</accession>
<dbReference type="SUPFAM" id="SSF52425">
    <property type="entry name" value="Cryptochrome/photolyase, N-terminal domain"/>
    <property type="match status" value="1"/>
</dbReference>
<dbReference type="Pfam" id="PF03441">
    <property type="entry name" value="FAD_binding_7"/>
    <property type="match status" value="1"/>
</dbReference>
<proteinExistence type="inferred from homology"/>
<dbReference type="EMBL" id="FNAG01000002">
    <property type="protein sequence ID" value="SDD39571.1"/>
    <property type="molecule type" value="Genomic_DNA"/>
</dbReference>
<evidence type="ECO:0000256" key="3">
    <source>
        <dbReference type="ARBA" id="ARBA00013149"/>
    </source>
</evidence>
<dbReference type="SUPFAM" id="SSF48173">
    <property type="entry name" value="Cryptochrome/photolyase FAD-binding domain"/>
    <property type="match status" value="1"/>
</dbReference>
<dbReference type="Gene3D" id="1.10.579.10">
    <property type="entry name" value="DNA Cyclobutane Dipyrimidine Photolyase, subunit A, domain 3"/>
    <property type="match status" value="1"/>
</dbReference>
<dbReference type="PROSITE" id="PS51645">
    <property type="entry name" value="PHR_CRY_ALPHA_BETA"/>
    <property type="match status" value="1"/>
</dbReference>
<dbReference type="PANTHER" id="PTHR11455">
    <property type="entry name" value="CRYPTOCHROME"/>
    <property type="match status" value="1"/>
</dbReference>
<evidence type="ECO:0000256" key="5">
    <source>
        <dbReference type="ARBA" id="ARBA00022630"/>
    </source>
</evidence>
<dbReference type="InterPro" id="IPR036155">
    <property type="entry name" value="Crypto/Photolyase_N_sf"/>
</dbReference>
<evidence type="ECO:0000256" key="13">
    <source>
        <dbReference type="PIRSR" id="PIRSR602081-2"/>
    </source>
</evidence>
<evidence type="ECO:0000256" key="10">
    <source>
        <dbReference type="ARBA" id="ARBA00059220"/>
    </source>
</evidence>
<evidence type="ECO:0000256" key="14">
    <source>
        <dbReference type="RuleBase" id="RU004182"/>
    </source>
</evidence>
<feature type="binding site" evidence="12">
    <location>
        <begin position="235"/>
        <end position="239"/>
    </location>
    <ligand>
        <name>FAD</name>
        <dbReference type="ChEBI" id="CHEBI:57692"/>
    </ligand>
</feature>
<dbReference type="InterPro" id="IPR018394">
    <property type="entry name" value="DNA_photolyase_1_CS_C"/>
</dbReference>
<dbReference type="OrthoDB" id="9772484at2"/>
<dbReference type="GO" id="GO:0003677">
    <property type="term" value="F:DNA binding"/>
    <property type="evidence" value="ECO:0007669"/>
    <property type="project" value="TreeGrafter"/>
</dbReference>
<organism evidence="16 17">
    <name type="scientific">Aquimonas voraii</name>
    <dbReference type="NCBI Taxonomy" id="265719"/>
    <lineage>
        <taxon>Bacteria</taxon>
        <taxon>Pseudomonadati</taxon>
        <taxon>Pseudomonadota</taxon>
        <taxon>Gammaproteobacteria</taxon>
        <taxon>Lysobacterales</taxon>
        <taxon>Lysobacteraceae</taxon>
        <taxon>Aquimonas</taxon>
    </lineage>
</organism>
<dbReference type="GO" id="GO:0003904">
    <property type="term" value="F:deoxyribodipyrimidine photo-lyase activity"/>
    <property type="evidence" value="ECO:0007669"/>
    <property type="project" value="UniProtKB-EC"/>
</dbReference>
<dbReference type="Pfam" id="PF00875">
    <property type="entry name" value="DNA_photolyase"/>
    <property type="match status" value="1"/>
</dbReference>
<feature type="site" description="Electron transfer via tryptophanyl radical" evidence="13">
    <location>
        <position position="306"/>
    </location>
</feature>
<evidence type="ECO:0000256" key="7">
    <source>
        <dbReference type="ARBA" id="ARBA00022991"/>
    </source>
</evidence>
<comment type="cofactor">
    <cofactor evidence="12">
        <name>FAD</name>
        <dbReference type="ChEBI" id="CHEBI:57692"/>
    </cofactor>
    <text evidence="12">Binds 1 FAD per subunit.</text>
</comment>
<dbReference type="InterPro" id="IPR005101">
    <property type="entry name" value="Cryptochr/Photolyase_FAD-bd"/>
</dbReference>
<comment type="similarity">
    <text evidence="14">Belongs to the DNA photolyase family.</text>
</comment>
<reference evidence="16 17" key="1">
    <citation type="submission" date="2016-10" db="EMBL/GenBank/DDBJ databases">
        <authorList>
            <person name="de Groot N.N."/>
        </authorList>
    </citation>
    <scope>NUCLEOTIDE SEQUENCE [LARGE SCALE GENOMIC DNA]</scope>
    <source>
        <strain evidence="16 17">DSM 16957</strain>
    </source>
</reference>
<keyword evidence="5 12" id="KW-0285">Flavoprotein</keyword>
<dbReference type="InterPro" id="IPR014729">
    <property type="entry name" value="Rossmann-like_a/b/a_fold"/>
</dbReference>
<dbReference type="PANTHER" id="PTHR11455:SF9">
    <property type="entry name" value="CRYPTOCHROME CIRCADIAN CLOCK 5 ISOFORM X1"/>
    <property type="match status" value="1"/>
</dbReference>
<dbReference type="EC" id="4.1.99.3" evidence="3"/>
<evidence type="ECO:0000256" key="12">
    <source>
        <dbReference type="PIRSR" id="PIRSR602081-1"/>
    </source>
</evidence>
<feature type="site" description="Electron transfer via tryptophanyl radical" evidence="13">
    <location>
        <position position="359"/>
    </location>
</feature>
<evidence type="ECO:0000256" key="4">
    <source>
        <dbReference type="ARBA" id="ARBA00014046"/>
    </source>
</evidence>
<protein>
    <recommendedName>
        <fullName evidence="4">Deoxyribodipyrimidine photo-lyase</fullName>
        <ecNumber evidence="3">4.1.99.3</ecNumber>
    </recommendedName>
    <alternativeName>
        <fullName evidence="8">DNA photolyase</fullName>
    </alternativeName>
    <alternativeName>
        <fullName evidence="11">Photoreactivating enzyme</fullName>
    </alternativeName>
</protein>